<reference evidence="2 3" key="1">
    <citation type="submission" date="2016-07" db="EMBL/GenBank/DDBJ databases">
        <title>Pervasive Adenine N6-methylation of Active Genes in Fungi.</title>
        <authorList>
            <consortium name="DOE Joint Genome Institute"/>
            <person name="Mondo S.J."/>
            <person name="Dannebaum R.O."/>
            <person name="Kuo R.C."/>
            <person name="Labutti K."/>
            <person name="Haridas S."/>
            <person name="Kuo A."/>
            <person name="Salamov A."/>
            <person name="Ahrendt S.R."/>
            <person name="Lipzen A."/>
            <person name="Sullivan W."/>
            <person name="Andreopoulos W.B."/>
            <person name="Clum A."/>
            <person name="Lindquist E."/>
            <person name="Daum C."/>
            <person name="Ramamoorthy G.K."/>
            <person name="Gryganskyi A."/>
            <person name="Culley D."/>
            <person name="Magnuson J.K."/>
            <person name="James T.Y."/>
            <person name="O'Malley M.A."/>
            <person name="Stajich J.E."/>
            <person name="Spatafora J.W."/>
            <person name="Visel A."/>
            <person name="Grigoriev I.V."/>
        </authorList>
    </citation>
    <scope>NUCLEOTIDE SEQUENCE [LARGE SCALE GENOMIC DNA]</scope>
    <source>
        <strain evidence="2 3">CBS 115471</strain>
    </source>
</reference>
<evidence type="ECO:0000313" key="2">
    <source>
        <dbReference type="EMBL" id="ORY13056.1"/>
    </source>
</evidence>
<accession>A0A1Y1ZS43</accession>
<organism evidence="2 3">
    <name type="scientific">Clohesyomyces aquaticus</name>
    <dbReference type="NCBI Taxonomy" id="1231657"/>
    <lineage>
        <taxon>Eukaryota</taxon>
        <taxon>Fungi</taxon>
        <taxon>Dikarya</taxon>
        <taxon>Ascomycota</taxon>
        <taxon>Pezizomycotina</taxon>
        <taxon>Dothideomycetes</taxon>
        <taxon>Pleosporomycetidae</taxon>
        <taxon>Pleosporales</taxon>
        <taxon>Lindgomycetaceae</taxon>
        <taxon>Clohesyomyces</taxon>
    </lineage>
</organism>
<gene>
    <name evidence="2" type="ORF">BCR34DRAFT_278019</name>
</gene>
<feature type="region of interest" description="Disordered" evidence="1">
    <location>
        <begin position="1"/>
        <end position="20"/>
    </location>
</feature>
<dbReference type="EMBL" id="MCFA01000045">
    <property type="protein sequence ID" value="ORY13056.1"/>
    <property type="molecule type" value="Genomic_DNA"/>
</dbReference>
<keyword evidence="3" id="KW-1185">Reference proteome</keyword>
<proteinExistence type="predicted"/>
<feature type="compositionally biased region" description="Polar residues" evidence="1">
    <location>
        <begin position="1"/>
        <end position="12"/>
    </location>
</feature>
<feature type="region of interest" description="Disordered" evidence="1">
    <location>
        <begin position="38"/>
        <end position="57"/>
    </location>
</feature>
<dbReference type="AlphaFoldDB" id="A0A1Y1ZS43"/>
<dbReference type="OrthoDB" id="3924768at2759"/>
<sequence>MNGRDQQISHTVSHSKERFFGPKLKEVKAYRREKRALKKQRAALSDTNTNDDEKHLNKPIDDAVDHGSFFLQSPYLAFHEPPRVLYTGSTKYHTPVVLIHSSLFWRTYRLQLGPSLAEPGVLDPRGVVCWRHNGGDKKALKDDDHKLKGYKVRTWRLWGETGKRYVHAVKAARKAGRKEGDPDILHYETEATTTTTNSKTLESGISVSDSVTTTKMPLTPARAEEVVYLTWASPFSRDPRRYYFQYSGLEFVWKGTGTVKETRTCGFWLKYNHLKLVARLPISQDSKAESESDMMEVCLGKYTSSVAKFKCGVLELYDGAIWRLLKEFCPGTVPDDFPIEDGNKKADVDSDRSEKVDEAALLEQQIQSVKRTRLYQVIVATAMCMILGEKQKRETIRKIIELLASEGGGAGN</sequence>
<protein>
    <submittedName>
        <fullName evidence="2">Uncharacterized protein</fullName>
    </submittedName>
</protein>
<comment type="caution">
    <text evidence="2">The sequence shown here is derived from an EMBL/GenBank/DDBJ whole genome shotgun (WGS) entry which is preliminary data.</text>
</comment>
<evidence type="ECO:0000256" key="1">
    <source>
        <dbReference type="SAM" id="MobiDB-lite"/>
    </source>
</evidence>
<dbReference type="Proteomes" id="UP000193144">
    <property type="component" value="Unassembled WGS sequence"/>
</dbReference>
<evidence type="ECO:0000313" key="3">
    <source>
        <dbReference type="Proteomes" id="UP000193144"/>
    </source>
</evidence>
<name>A0A1Y1ZS43_9PLEO</name>